<dbReference type="RefSeq" id="WP_167040222.1">
    <property type="nucleotide sequence ID" value="NZ_BAAANA010000003.1"/>
</dbReference>
<feature type="domain" description="HTH lysR-type" evidence="5">
    <location>
        <begin position="1"/>
        <end position="59"/>
    </location>
</feature>
<keyword evidence="3" id="KW-0238">DNA-binding</keyword>
<gene>
    <name evidence="6" type="ORF">HLA99_03115</name>
</gene>
<accession>A0A7Y2M0I1</accession>
<sequence>MRDLELLATFLEVRRAGSVTAAASRLGLSQPSVSERLARLEEQFGETLLVRSSRGVTPTPAGDRLAARIGDPVDRLRAAWTAEPATDASGTVRIGGASDVVASRVIPALAPLAAQGIRLEFALGRAQPLLESLKERRLDVVIASIRPADAAIRYRGLVDEEFVLVGAPSLARAIDARRLGSDPAGALVHLPLVVYDEELSIVRRYWRSQFGHRPANPVAIVVPDLRGILAAVVAGAGISAIPRYLADPAVASGSVEILHRPEESPINTLHIAIPVHEPPSAATAAVITRLLETARAWDSF</sequence>
<proteinExistence type="inferred from homology"/>
<dbReference type="PANTHER" id="PTHR30126:SF39">
    <property type="entry name" value="HTH-TYPE TRANSCRIPTIONAL REGULATOR CYSL"/>
    <property type="match status" value="1"/>
</dbReference>
<evidence type="ECO:0000256" key="1">
    <source>
        <dbReference type="ARBA" id="ARBA00009437"/>
    </source>
</evidence>
<dbReference type="Gene3D" id="3.40.190.290">
    <property type="match status" value="1"/>
</dbReference>
<dbReference type="InterPro" id="IPR005119">
    <property type="entry name" value="LysR_subst-bd"/>
</dbReference>
<keyword evidence="7" id="KW-1185">Reference proteome</keyword>
<dbReference type="InterPro" id="IPR036390">
    <property type="entry name" value="WH_DNA-bd_sf"/>
</dbReference>
<reference evidence="6 7" key="1">
    <citation type="submission" date="2020-05" db="EMBL/GenBank/DDBJ databases">
        <title>MicrobeNet Type strains.</title>
        <authorList>
            <person name="Nicholson A.C."/>
        </authorList>
    </citation>
    <scope>NUCLEOTIDE SEQUENCE [LARGE SCALE GENOMIC DNA]</scope>
    <source>
        <strain evidence="6 7">JCM 14282</strain>
    </source>
</reference>
<organism evidence="6 7">
    <name type="scientific">Microbacterium ulmi</name>
    <dbReference type="NCBI Taxonomy" id="179095"/>
    <lineage>
        <taxon>Bacteria</taxon>
        <taxon>Bacillati</taxon>
        <taxon>Actinomycetota</taxon>
        <taxon>Actinomycetes</taxon>
        <taxon>Micrococcales</taxon>
        <taxon>Microbacteriaceae</taxon>
        <taxon>Microbacterium</taxon>
    </lineage>
</organism>
<dbReference type="GO" id="GO:0003700">
    <property type="term" value="F:DNA-binding transcription factor activity"/>
    <property type="evidence" value="ECO:0007669"/>
    <property type="project" value="InterPro"/>
</dbReference>
<evidence type="ECO:0000256" key="2">
    <source>
        <dbReference type="ARBA" id="ARBA00023015"/>
    </source>
</evidence>
<dbReference type="PROSITE" id="PS50931">
    <property type="entry name" value="HTH_LYSR"/>
    <property type="match status" value="1"/>
</dbReference>
<dbReference type="PANTHER" id="PTHR30126">
    <property type="entry name" value="HTH-TYPE TRANSCRIPTIONAL REGULATOR"/>
    <property type="match status" value="1"/>
</dbReference>
<dbReference type="Pfam" id="PF00126">
    <property type="entry name" value="HTH_1"/>
    <property type="match status" value="1"/>
</dbReference>
<dbReference type="Proteomes" id="UP000543598">
    <property type="component" value="Unassembled WGS sequence"/>
</dbReference>
<dbReference type="InterPro" id="IPR036388">
    <property type="entry name" value="WH-like_DNA-bd_sf"/>
</dbReference>
<name>A0A7Y2M0I1_9MICO</name>
<protein>
    <submittedName>
        <fullName evidence="6">LysR family transcriptional regulator</fullName>
    </submittedName>
</protein>
<evidence type="ECO:0000256" key="4">
    <source>
        <dbReference type="ARBA" id="ARBA00023163"/>
    </source>
</evidence>
<dbReference type="InterPro" id="IPR000847">
    <property type="entry name" value="LysR_HTH_N"/>
</dbReference>
<keyword evidence="2" id="KW-0805">Transcription regulation</keyword>
<dbReference type="Gene3D" id="1.10.10.10">
    <property type="entry name" value="Winged helix-like DNA-binding domain superfamily/Winged helix DNA-binding domain"/>
    <property type="match status" value="1"/>
</dbReference>
<dbReference type="AlphaFoldDB" id="A0A7Y2M0I1"/>
<dbReference type="GO" id="GO:0000976">
    <property type="term" value="F:transcription cis-regulatory region binding"/>
    <property type="evidence" value="ECO:0007669"/>
    <property type="project" value="TreeGrafter"/>
</dbReference>
<evidence type="ECO:0000313" key="7">
    <source>
        <dbReference type="Proteomes" id="UP000543598"/>
    </source>
</evidence>
<dbReference type="Pfam" id="PF03466">
    <property type="entry name" value="LysR_substrate"/>
    <property type="match status" value="1"/>
</dbReference>
<dbReference type="CDD" id="cd05466">
    <property type="entry name" value="PBP2_LTTR_substrate"/>
    <property type="match status" value="1"/>
</dbReference>
<evidence type="ECO:0000313" key="6">
    <source>
        <dbReference type="EMBL" id="NNH02853.1"/>
    </source>
</evidence>
<dbReference type="SUPFAM" id="SSF46785">
    <property type="entry name" value="Winged helix' DNA-binding domain"/>
    <property type="match status" value="1"/>
</dbReference>
<dbReference type="SUPFAM" id="SSF53850">
    <property type="entry name" value="Periplasmic binding protein-like II"/>
    <property type="match status" value="1"/>
</dbReference>
<evidence type="ECO:0000259" key="5">
    <source>
        <dbReference type="PROSITE" id="PS50931"/>
    </source>
</evidence>
<keyword evidence="4" id="KW-0804">Transcription</keyword>
<dbReference type="EMBL" id="JABEMB010000002">
    <property type="protein sequence ID" value="NNH02853.1"/>
    <property type="molecule type" value="Genomic_DNA"/>
</dbReference>
<comment type="caution">
    <text evidence="6">The sequence shown here is derived from an EMBL/GenBank/DDBJ whole genome shotgun (WGS) entry which is preliminary data.</text>
</comment>
<dbReference type="PRINTS" id="PR00039">
    <property type="entry name" value="HTHLYSR"/>
</dbReference>
<evidence type="ECO:0000256" key="3">
    <source>
        <dbReference type="ARBA" id="ARBA00023125"/>
    </source>
</evidence>
<comment type="similarity">
    <text evidence="1">Belongs to the LysR transcriptional regulatory family.</text>
</comment>